<dbReference type="Pfam" id="PF00620">
    <property type="entry name" value="RhoGAP"/>
    <property type="match status" value="1"/>
</dbReference>
<evidence type="ECO:0000256" key="2">
    <source>
        <dbReference type="SAM" id="Phobius"/>
    </source>
</evidence>
<dbReference type="InterPro" id="IPR000198">
    <property type="entry name" value="RhoGAP_dom"/>
</dbReference>
<keyword evidence="2" id="KW-0812">Transmembrane</keyword>
<evidence type="ECO:0000313" key="5">
    <source>
        <dbReference type="Proteomes" id="UP001201163"/>
    </source>
</evidence>
<sequence length="127" mass="14329">LYLWDLPEPLIRLSLREFRQYGQNKAEYTENDFSLLQSVIRELPPVHRETLGKLSRHLSRVASHSAQNGMPAKALASQFCYAVFRGNTIVEGYVYLKACCVFLFSFSLLIFSGLAHGGSHSKCGYPV</sequence>
<dbReference type="EMBL" id="JAKELL010000074">
    <property type="protein sequence ID" value="KAH8984611.1"/>
    <property type="molecule type" value="Genomic_DNA"/>
</dbReference>
<keyword evidence="2" id="KW-0472">Membrane</keyword>
<keyword evidence="1" id="KW-0343">GTPase activation</keyword>
<keyword evidence="2" id="KW-1133">Transmembrane helix</keyword>
<dbReference type="PANTHER" id="PTHR15228">
    <property type="entry name" value="SPERMATHECAL PHYSIOLOGY VARIANT"/>
    <property type="match status" value="1"/>
</dbReference>
<comment type="caution">
    <text evidence="4">The sequence shown here is derived from an EMBL/GenBank/DDBJ whole genome shotgun (WGS) entry which is preliminary data.</text>
</comment>
<organism evidence="4 5">
    <name type="scientific">Lactarius akahatsu</name>
    <dbReference type="NCBI Taxonomy" id="416441"/>
    <lineage>
        <taxon>Eukaryota</taxon>
        <taxon>Fungi</taxon>
        <taxon>Dikarya</taxon>
        <taxon>Basidiomycota</taxon>
        <taxon>Agaricomycotina</taxon>
        <taxon>Agaricomycetes</taxon>
        <taxon>Russulales</taxon>
        <taxon>Russulaceae</taxon>
        <taxon>Lactarius</taxon>
    </lineage>
</organism>
<dbReference type="Proteomes" id="UP001201163">
    <property type="component" value="Unassembled WGS sequence"/>
</dbReference>
<dbReference type="GO" id="GO:0007165">
    <property type="term" value="P:signal transduction"/>
    <property type="evidence" value="ECO:0007669"/>
    <property type="project" value="InterPro"/>
</dbReference>
<dbReference type="InterPro" id="IPR051025">
    <property type="entry name" value="RhoGAP"/>
</dbReference>
<accession>A0AAD4LB81</accession>
<dbReference type="PROSITE" id="PS50238">
    <property type="entry name" value="RHOGAP"/>
    <property type="match status" value="1"/>
</dbReference>
<evidence type="ECO:0000313" key="4">
    <source>
        <dbReference type="EMBL" id="KAH8984611.1"/>
    </source>
</evidence>
<dbReference type="SUPFAM" id="SSF48350">
    <property type="entry name" value="GTPase activation domain, GAP"/>
    <property type="match status" value="1"/>
</dbReference>
<dbReference type="InterPro" id="IPR008936">
    <property type="entry name" value="Rho_GTPase_activation_prot"/>
</dbReference>
<protein>
    <submittedName>
        <fullName evidence="4">Rho GTPase activation protein</fullName>
    </submittedName>
</protein>
<feature type="non-terminal residue" evidence="4">
    <location>
        <position position="127"/>
    </location>
</feature>
<evidence type="ECO:0000256" key="1">
    <source>
        <dbReference type="ARBA" id="ARBA00022468"/>
    </source>
</evidence>
<keyword evidence="5" id="KW-1185">Reference proteome</keyword>
<dbReference type="AlphaFoldDB" id="A0AAD4LB81"/>
<name>A0AAD4LB81_9AGAM</name>
<feature type="transmembrane region" description="Helical" evidence="2">
    <location>
        <begin position="94"/>
        <end position="115"/>
    </location>
</feature>
<proteinExistence type="predicted"/>
<dbReference type="GO" id="GO:0005096">
    <property type="term" value="F:GTPase activator activity"/>
    <property type="evidence" value="ECO:0007669"/>
    <property type="project" value="UniProtKB-KW"/>
</dbReference>
<dbReference type="Gene3D" id="1.10.555.10">
    <property type="entry name" value="Rho GTPase activation protein"/>
    <property type="match status" value="1"/>
</dbReference>
<reference evidence="4" key="1">
    <citation type="submission" date="2022-01" db="EMBL/GenBank/DDBJ databases">
        <title>Comparative genomics reveals a dynamic genome evolution in the ectomycorrhizal milk-cap (Lactarius) mushrooms.</title>
        <authorList>
            <consortium name="DOE Joint Genome Institute"/>
            <person name="Lebreton A."/>
            <person name="Tang N."/>
            <person name="Kuo A."/>
            <person name="LaButti K."/>
            <person name="Drula E."/>
            <person name="Barry K."/>
            <person name="Clum A."/>
            <person name="Lipzen A."/>
            <person name="Mousain D."/>
            <person name="Ng V."/>
            <person name="Wang R."/>
            <person name="Wang X."/>
            <person name="Dai Y."/>
            <person name="Henrissat B."/>
            <person name="Grigoriev I.V."/>
            <person name="Guerin-Laguette A."/>
            <person name="Yu F."/>
            <person name="Martin F.M."/>
        </authorList>
    </citation>
    <scope>NUCLEOTIDE SEQUENCE</scope>
    <source>
        <strain evidence="4">QP</strain>
    </source>
</reference>
<gene>
    <name evidence="4" type="ORF">EDB92DRAFT_1803007</name>
</gene>
<evidence type="ECO:0000259" key="3">
    <source>
        <dbReference type="PROSITE" id="PS50238"/>
    </source>
</evidence>
<dbReference type="PANTHER" id="PTHR15228:SF25">
    <property type="entry name" value="F-BAR DOMAIN-CONTAINING PROTEIN"/>
    <property type="match status" value="1"/>
</dbReference>
<feature type="domain" description="Rho-GAP" evidence="3">
    <location>
        <begin position="1"/>
        <end position="111"/>
    </location>
</feature>